<dbReference type="GO" id="GO:0035556">
    <property type="term" value="P:intracellular signal transduction"/>
    <property type="evidence" value="ECO:0000318"/>
    <property type="project" value="GO_Central"/>
</dbReference>
<evidence type="ECO:0000313" key="9">
    <source>
        <dbReference type="RefSeq" id="XP_018853177.2"/>
    </source>
</evidence>
<dbReference type="SUPFAM" id="SSF50978">
    <property type="entry name" value="WD40 repeat-like"/>
    <property type="match status" value="1"/>
</dbReference>
<dbReference type="Gene3D" id="1.10.510.10">
    <property type="entry name" value="Transferase(Phosphotransferase) domain 1"/>
    <property type="match status" value="1"/>
</dbReference>
<evidence type="ECO:0000256" key="4">
    <source>
        <dbReference type="ARBA" id="ARBA00022741"/>
    </source>
</evidence>
<dbReference type="Pfam" id="PF00069">
    <property type="entry name" value="Pkinase"/>
    <property type="match status" value="1"/>
</dbReference>
<dbReference type="InterPro" id="IPR000719">
    <property type="entry name" value="Prot_kinase_dom"/>
</dbReference>
<keyword evidence="4" id="KW-0547">Nucleotide-binding</keyword>
<dbReference type="InterPro" id="IPR011009">
    <property type="entry name" value="Kinase-like_dom_sf"/>
</dbReference>
<dbReference type="RefSeq" id="XP_018853177.2">
    <property type="nucleotide sequence ID" value="XM_018997632.2"/>
</dbReference>
<dbReference type="Proteomes" id="UP000235220">
    <property type="component" value="Chromosome 5"/>
</dbReference>
<keyword evidence="6" id="KW-0067">ATP-binding</keyword>
<evidence type="ECO:0000256" key="6">
    <source>
        <dbReference type="ARBA" id="ARBA00022840"/>
    </source>
</evidence>
<proteinExistence type="inferred from homology"/>
<dbReference type="STRING" id="51240.A0A2I4HAM8"/>
<name>A0A2I4HAM8_JUGRE</name>
<evidence type="ECO:0000256" key="1">
    <source>
        <dbReference type="ARBA" id="ARBA00005354"/>
    </source>
</evidence>
<keyword evidence="3" id="KW-0808">Transferase</keyword>
<organism evidence="8 9">
    <name type="scientific">Juglans regia</name>
    <name type="common">English walnut</name>
    <dbReference type="NCBI Taxonomy" id="51240"/>
    <lineage>
        <taxon>Eukaryota</taxon>
        <taxon>Viridiplantae</taxon>
        <taxon>Streptophyta</taxon>
        <taxon>Embryophyta</taxon>
        <taxon>Tracheophyta</taxon>
        <taxon>Spermatophyta</taxon>
        <taxon>Magnoliopsida</taxon>
        <taxon>eudicotyledons</taxon>
        <taxon>Gunneridae</taxon>
        <taxon>Pentapetalae</taxon>
        <taxon>rosids</taxon>
        <taxon>fabids</taxon>
        <taxon>Fagales</taxon>
        <taxon>Juglandaceae</taxon>
        <taxon>Juglans</taxon>
    </lineage>
</organism>
<gene>
    <name evidence="9" type="primary">LOC109015156</name>
</gene>
<dbReference type="InterPro" id="IPR036322">
    <property type="entry name" value="WD40_repeat_dom_sf"/>
</dbReference>
<sequence length="287" mass="32184">MEKNLRLDFGLSVLIGEGKVYRDIDGSAYYVASKVLQQRYGKEREIWSAGFIRYILFSGVPPFWAKTEKEILDAIMQGEIDFELKPWLAISSNAKDLVCKMLTRDSKKMITSTQILEHMWTKEDGETSNKPIDSAVLKYDIEAVEHISQFNEKALKLVLDGLVDFGGDNSNTNVLFLTWNCRGKKFFAHYLFDILPLEVAGNTKTNTERSRSKSIGEVYVMVVGNALLFASTQDGSILAWRYNAITNCFEPAASLKGHTLGVVSLVVGANKLYSGLMDPTITLWKAI</sequence>
<dbReference type="Gramene" id="Jr05_04060_p1">
    <property type="protein sequence ID" value="cds.Jr05_04060_p1"/>
    <property type="gene ID" value="Jr05_04060"/>
</dbReference>
<dbReference type="InterPro" id="IPR050205">
    <property type="entry name" value="CDPK_Ser/Thr_kinases"/>
</dbReference>
<dbReference type="PANTHER" id="PTHR24349">
    <property type="entry name" value="SERINE/THREONINE-PROTEIN KINASE"/>
    <property type="match status" value="1"/>
</dbReference>
<dbReference type="PROSITE" id="PS50011">
    <property type="entry name" value="PROTEIN_KINASE_DOM"/>
    <property type="match status" value="1"/>
</dbReference>
<reference evidence="9" key="1">
    <citation type="submission" date="2025-08" db="UniProtKB">
        <authorList>
            <consortium name="RefSeq"/>
        </authorList>
    </citation>
    <scope>IDENTIFICATION</scope>
    <source>
        <tissue evidence="9">Leaves</tissue>
    </source>
</reference>
<dbReference type="GO" id="GO:0004683">
    <property type="term" value="F:calcium/calmodulin-dependent protein kinase activity"/>
    <property type="evidence" value="ECO:0000318"/>
    <property type="project" value="GO_Central"/>
</dbReference>
<dbReference type="GO" id="GO:0005524">
    <property type="term" value="F:ATP binding"/>
    <property type="evidence" value="ECO:0007669"/>
    <property type="project" value="UniProtKB-KW"/>
</dbReference>
<dbReference type="AlphaFoldDB" id="A0A2I4HAM8"/>
<accession>A0A2I4HAM8</accession>
<keyword evidence="5" id="KW-0418">Kinase</keyword>
<dbReference type="GO" id="GO:0005737">
    <property type="term" value="C:cytoplasm"/>
    <property type="evidence" value="ECO:0000318"/>
    <property type="project" value="GO_Central"/>
</dbReference>
<dbReference type="SUPFAM" id="SSF56112">
    <property type="entry name" value="Protein kinase-like (PK-like)"/>
    <property type="match status" value="1"/>
</dbReference>
<evidence type="ECO:0000256" key="3">
    <source>
        <dbReference type="ARBA" id="ARBA00022679"/>
    </source>
</evidence>
<protein>
    <submittedName>
        <fullName evidence="9">Calcium-dependent protein kinase 2-like</fullName>
    </submittedName>
</protein>
<dbReference type="GO" id="GO:0005516">
    <property type="term" value="F:calmodulin binding"/>
    <property type="evidence" value="ECO:0000318"/>
    <property type="project" value="GO_Central"/>
</dbReference>
<dbReference type="KEGG" id="jre:109015156"/>
<dbReference type="GO" id="GO:0009931">
    <property type="term" value="F:calcium-dependent protein serine/threonine kinase activity"/>
    <property type="evidence" value="ECO:0000318"/>
    <property type="project" value="GO_Central"/>
</dbReference>
<evidence type="ECO:0000313" key="8">
    <source>
        <dbReference type="Proteomes" id="UP000235220"/>
    </source>
</evidence>
<dbReference type="GeneID" id="109015156"/>
<evidence type="ECO:0000256" key="2">
    <source>
        <dbReference type="ARBA" id="ARBA00022527"/>
    </source>
</evidence>
<comment type="similarity">
    <text evidence="1">Belongs to the protein kinase superfamily. CAMK Ser/Thr protein kinase family. CaMK subfamily.</text>
</comment>
<evidence type="ECO:0000256" key="5">
    <source>
        <dbReference type="ARBA" id="ARBA00022777"/>
    </source>
</evidence>
<feature type="domain" description="Protein kinase" evidence="7">
    <location>
        <begin position="1"/>
        <end position="121"/>
    </location>
</feature>
<dbReference type="GO" id="GO:0005634">
    <property type="term" value="C:nucleus"/>
    <property type="evidence" value="ECO:0000318"/>
    <property type="project" value="GO_Central"/>
</dbReference>
<keyword evidence="2" id="KW-0723">Serine/threonine-protein kinase</keyword>
<dbReference type="OrthoDB" id="9948461at2759"/>
<keyword evidence="8" id="KW-1185">Reference proteome</keyword>
<evidence type="ECO:0000259" key="7">
    <source>
        <dbReference type="PROSITE" id="PS50011"/>
    </source>
</evidence>